<keyword evidence="4 9" id="KW-0378">Hydrolase</keyword>
<dbReference type="RefSeq" id="WP_101540599.1">
    <property type="nucleotide sequence ID" value="NZ_PKGS01000005.1"/>
</dbReference>
<evidence type="ECO:0000313" key="9">
    <source>
        <dbReference type="EMBL" id="PKZ15781.1"/>
    </source>
</evidence>
<evidence type="ECO:0000256" key="5">
    <source>
        <dbReference type="ARBA" id="ARBA00037900"/>
    </source>
</evidence>
<evidence type="ECO:0000259" key="8">
    <source>
        <dbReference type="Pfam" id="PF00857"/>
    </source>
</evidence>
<dbReference type="InterPro" id="IPR036380">
    <property type="entry name" value="Isochorismatase-like_sf"/>
</dbReference>
<dbReference type="SUPFAM" id="SSF52499">
    <property type="entry name" value="Isochorismatase-like hydrolases"/>
    <property type="match status" value="1"/>
</dbReference>
<dbReference type="CDD" id="cd00431">
    <property type="entry name" value="cysteine_hydrolases"/>
    <property type="match status" value="1"/>
</dbReference>
<reference evidence="9 10" key="1">
    <citation type="submission" date="2017-12" db="EMBL/GenBank/DDBJ databases">
        <title>Phylogenetic diversity of female urinary microbiome.</title>
        <authorList>
            <person name="Thomas-White K."/>
            <person name="Wolfe A.J."/>
        </authorList>
    </citation>
    <scope>NUCLEOTIDE SEQUENCE [LARGE SCALE GENOMIC DNA]</scope>
    <source>
        <strain evidence="9 10">UMB0119</strain>
    </source>
</reference>
<proteinExistence type="inferred from homology"/>
<comment type="pathway">
    <text evidence="5">Cofactor biosynthesis; nicotinate biosynthesis; nicotinate from nicotinamide: step 1/1.</text>
</comment>
<dbReference type="PANTHER" id="PTHR11080">
    <property type="entry name" value="PYRAZINAMIDASE/NICOTINAMIDASE"/>
    <property type="match status" value="1"/>
</dbReference>
<comment type="caution">
    <text evidence="9">The sequence shown here is derived from an EMBL/GenBank/DDBJ whole genome shotgun (WGS) entry which is preliminary data.</text>
</comment>
<name>A0A2I1M6N3_9FIRM</name>
<evidence type="ECO:0000256" key="7">
    <source>
        <dbReference type="ARBA" id="ARBA00043224"/>
    </source>
</evidence>
<evidence type="ECO:0000256" key="4">
    <source>
        <dbReference type="ARBA" id="ARBA00022801"/>
    </source>
</evidence>
<keyword evidence="3" id="KW-0479">Metal-binding</keyword>
<sequence length="168" mass="18817">MEVLVVVDLQNDFIDGALGNIGNEEIVNPIEDYIEKFDGEVIFTRDTHHGDYLETLEGKNLPITHCIKGTQGWEIRIDTKGYKIFDKESFGSYELAEYLKELNDEEKVEKVSFVGICTDICVISNAILVKSALVDTPIEVISSMCKGTNESNHNIALNAMKSMQINII</sequence>
<dbReference type="AlphaFoldDB" id="A0A2I1M6N3"/>
<keyword evidence="10" id="KW-1185">Reference proteome</keyword>
<dbReference type="PANTHER" id="PTHR11080:SF2">
    <property type="entry name" value="LD05707P"/>
    <property type="match status" value="1"/>
</dbReference>
<dbReference type="EMBL" id="PKGS01000005">
    <property type="protein sequence ID" value="PKZ15781.1"/>
    <property type="molecule type" value="Genomic_DNA"/>
</dbReference>
<accession>A0A2I1M6N3</accession>
<evidence type="ECO:0000256" key="6">
    <source>
        <dbReference type="ARBA" id="ARBA00039017"/>
    </source>
</evidence>
<dbReference type="Pfam" id="PF00857">
    <property type="entry name" value="Isochorismatase"/>
    <property type="match status" value="1"/>
</dbReference>
<gene>
    <name evidence="9" type="ORF">CYJ34_07095</name>
</gene>
<dbReference type="GO" id="GO:0046872">
    <property type="term" value="F:metal ion binding"/>
    <property type="evidence" value="ECO:0007669"/>
    <property type="project" value="UniProtKB-KW"/>
</dbReference>
<dbReference type="EC" id="3.5.1.19" evidence="6"/>
<evidence type="ECO:0000313" key="10">
    <source>
        <dbReference type="Proteomes" id="UP000234335"/>
    </source>
</evidence>
<dbReference type="Proteomes" id="UP000234335">
    <property type="component" value="Unassembled WGS sequence"/>
</dbReference>
<dbReference type="GO" id="GO:0008936">
    <property type="term" value="F:nicotinamidase activity"/>
    <property type="evidence" value="ECO:0007669"/>
    <property type="project" value="UniProtKB-EC"/>
</dbReference>
<dbReference type="InterPro" id="IPR052347">
    <property type="entry name" value="Isochorismatase_Nicotinamidase"/>
</dbReference>
<evidence type="ECO:0000256" key="1">
    <source>
        <dbReference type="ARBA" id="ARBA00006336"/>
    </source>
</evidence>
<feature type="domain" description="Isochorismatase-like" evidence="8">
    <location>
        <begin position="3"/>
        <end position="164"/>
    </location>
</feature>
<comment type="similarity">
    <text evidence="1">Belongs to the isochorismatase family.</text>
</comment>
<keyword evidence="2" id="KW-0662">Pyridine nucleotide biosynthesis</keyword>
<evidence type="ECO:0000256" key="3">
    <source>
        <dbReference type="ARBA" id="ARBA00022723"/>
    </source>
</evidence>
<dbReference type="GO" id="GO:0019363">
    <property type="term" value="P:pyridine nucleotide biosynthetic process"/>
    <property type="evidence" value="ECO:0007669"/>
    <property type="project" value="UniProtKB-KW"/>
</dbReference>
<organism evidence="9 10">
    <name type="scientific">Anaerococcus octavius</name>
    <dbReference type="NCBI Taxonomy" id="54007"/>
    <lineage>
        <taxon>Bacteria</taxon>
        <taxon>Bacillati</taxon>
        <taxon>Bacillota</taxon>
        <taxon>Tissierellia</taxon>
        <taxon>Tissierellales</taxon>
        <taxon>Peptoniphilaceae</taxon>
        <taxon>Anaerococcus</taxon>
    </lineage>
</organism>
<dbReference type="Gene3D" id="3.40.50.850">
    <property type="entry name" value="Isochorismatase-like"/>
    <property type="match status" value="1"/>
</dbReference>
<protein>
    <recommendedName>
        <fullName evidence="6">nicotinamidase</fullName>
        <ecNumber evidence="6">3.5.1.19</ecNumber>
    </recommendedName>
    <alternativeName>
        <fullName evidence="7">Nicotinamide deamidase</fullName>
    </alternativeName>
</protein>
<evidence type="ECO:0000256" key="2">
    <source>
        <dbReference type="ARBA" id="ARBA00022642"/>
    </source>
</evidence>
<dbReference type="InterPro" id="IPR000868">
    <property type="entry name" value="Isochorismatase-like_dom"/>
</dbReference>